<feature type="compositionally biased region" description="Basic and acidic residues" evidence="7">
    <location>
        <begin position="185"/>
        <end position="199"/>
    </location>
</feature>
<accession>A0A9D1DME1</accession>
<evidence type="ECO:0000259" key="8">
    <source>
        <dbReference type="Pfam" id="PF00707"/>
    </source>
</evidence>
<reference evidence="10" key="1">
    <citation type="submission" date="2020-10" db="EMBL/GenBank/DDBJ databases">
        <authorList>
            <person name="Gilroy R."/>
        </authorList>
    </citation>
    <scope>NUCLEOTIDE SEQUENCE</scope>
    <source>
        <strain evidence="10">ChiGjej3B3-7149</strain>
    </source>
</reference>
<feature type="region of interest" description="Disordered" evidence="7">
    <location>
        <begin position="163"/>
        <end position="199"/>
    </location>
</feature>
<dbReference type="FunFam" id="3.30.110.10:FF:000001">
    <property type="entry name" value="Translation initiation factor IF-3"/>
    <property type="match status" value="1"/>
</dbReference>
<dbReference type="InterPro" id="IPR001288">
    <property type="entry name" value="Translation_initiation_fac_3"/>
</dbReference>
<dbReference type="AlphaFoldDB" id="A0A9D1DME1"/>
<dbReference type="InterPro" id="IPR019815">
    <property type="entry name" value="Translation_initiation_fac_3_C"/>
</dbReference>
<dbReference type="PANTHER" id="PTHR10938:SF0">
    <property type="entry name" value="TRANSLATION INITIATION FACTOR IF-3, MITOCHONDRIAL"/>
    <property type="match status" value="1"/>
</dbReference>
<evidence type="ECO:0000313" key="10">
    <source>
        <dbReference type="EMBL" id="HIR55472.1"/>
    </source>
</evidence>
<sequence>MREVFLIAVTEYLVNEEIRDREVRLIGENGEQLGIMSSAAALNIAVEKDLDLVKIAPGSNPPVCKIMDYGKYRFEQSKREKEARKNQRVIEIKEIRMSPSIGENDFLVKLKNGQKFLADGDRVKVTVRFRGREMAHTNIGEQLLRDFAAKCAELANLDKQPKLEGRNMSIFLSPKPQAPAKKPGRPKEEKPQPAEEAKE</sequence>
<organism evidence="10 11">
    <name type="scientific">Candidatus Scatomorpha intestinigallinarum</name>
    <dbReference type="NCBI Taxonomy" id="2840923"/>
    <lineage>
        <taxon>Bacteria</taxon>
        <taxon>Bacillati</taxon>
        <taxon>Bacillota</taxon>
        <taxon>Clostridia</taxon>
        <taxon>Eubacteriales</taxon>
        <taxon>Candidatus Scatomorpha</taxon>
    </lineage>
</organism>
<evidence type="ECO:0000259" key="9">
    <source>
        <dbReference type="Pfam" id="PF05198"/>
    </source>
</evidence>
<dbReference type="InterPro" id="IPR019813">
    <property type="entry name" value="Translation_initiation_fac3_CS"/>
</dbReference>
<dbReference type="Pfam" id="PF00707">
    <property type="entry name" value="IF3_C"/>
    <property type="match status" value="1"/>
</dbReference>
<evidence type="ECO:0000313" key="11">
    <source>
        <dbReference type="Proteomes" id="UP000824238"/>
    </source>
</evidence>
<dbReference type="Gene3D" id="3.10.20.80">
    <property type="entry name" value="Translation initiation factor 3 (IF-3), N-terminal domain"/>
    <property type="match status" value="1"/>
</dbReference>
<evidence type="ECO:0000256" key="3">
    <source>
        <dbReference type="ARBA" id="ARBA00022917"/>
    </source>
</evidence>
<feature type="domain" description="Translation initiation factor 3 C-terminal" evidence="8">
    <location>
        <begin position="90"/>
        <end position="175"/>
    </location>
</feature>
<evidence type="ECO:0000256" key="4">
    <source>
        <dbReference type="HAMAP-Rule" id="MF_00080"/>
    </source>
</evidence>
<dbReference type="HAMAP" id="MF_00080">
    <property type="entry name" value="IF_3"/>
    <property type="match status" value="1"/>
</dbReference>
<proteinExistence type="inferred from homology"/>
<dbReference type="Proteomes" id="UP000824238">
    <property type="component" value="Unassembled WGS sequence"/>
</dbReference>
<dbReference type="EMBL" id="DVHH01000186">
    <property type="protein sequence ID" value="HIR55472.1"/>
    <property type="molecule type" value="Genomic_DNA"/>
</dbReference>
<evidence type="ECO:0000256" key="1">
    <source>
        <dbReference type="ARBA" id="ARBA00005439"/>
    </source>
</evidence>
<dbReference type="NCBIfam" id="TIGR00168">
    <property type="entry name" value="infC"/>
    <property type="match status" value="1"/>
</dbReference>
<dbReference type="GO" id="GO:0005829">
    <property type="term" value="C:cytosol"/>
    <property type="evidence" value="ECO:0007669"/>
    <property type="project" value="TreeGrafter"/>
</dbReference>
<evidence type="ECO:0000256" key="7">
    <source>
        <dbReference type="SAM" id="MobiDB-lite"/>
    </source>
</evidence>
<keyword evidence="3 4" id="KW-0648">Protein biosynthesis</keyword>
<dbReference type="InterPro" id="IPR019814">
    <property type="entry name" value="Translation_initiation_fac_3_N"/>
</dbReference>
<dbReference type="SUPFAM" id="SSF54364">
    <property type="entry name" value="Translation initiation factor IF3, N-terminal domain"/>
    <property type="match status" value="1"/>
</dbReference>
<dbReference type="PROSITE" id="PS00938">
    <property type="entry name" value="IF3"/>
    <property type="match status" value="1"/>
</dbReference>
<gene>
    <name evidence="4 10" type="primary">infC</name>
    <name evidence="10" type="ORF">IAD36_07770</name>
</gene>
<dbReference type="GO" id="GO:0016020">
    <property type="term" value="C:membrane"/>
    <property type="evidence" value="ECO:0007669"/>
    <property type="project" value="TreeGrafter"/>
</dbReference>
<evidence type="ECO:0000256" key="6">
    <source>
        <dbReference type="RuleBase" id="RU000646"/>
    </source>
</evidence>
<comment type="caution">
    <text evidence="10">The sequence shown here is derived from an EMBL/GenBank/DDBJ whole genome shotgun (WGS) entry which is preliminary data.</text>
</comment>
<evidence type="ECO:0000256" key="2">
    <source>
        <dbReference type="ARBA" id="ARBA00022540"/>
    </source>
</evidence>
<dbReference type="InterPro" id="IPR036788">
    <property type="entry name" value="T_IF-3_C_sf"/>
</dbReference>
<dbReference type="InterPro" id="IPR036787">
    <property type="entry name" value="T_IF-3_N_sf"/>
</dbReference>
<reference evidence="10" key="2">
    <citation type="journal article" date="2021" name="PeerJ">
        <title>Extensive microbial diversity within the chicken gut microbiome revealed by metagenomics and culture.</title>
        <authorList>
            <person name="Gilroy R."/>
            <person name="Ravi A."/>
            <person name="Getino M."/>
            <person name="Pursley I."/>
            <person name="Horton D.L."/>
            <person name="Alikhan N.F."/>
            <person name="Baker D."/>
            <person name="Gharbi K."/>
            <person name="Hall N."/>
            <person name="Watson M."/>
            <person name="Adriaenssens E.M."/>
            <person name="Foster-Nyarko E."/>
            <person name="Jarju S."/>
            <person name="Secka A."/>
            <person name="Antonio M."/>
            <person name="Oren A."/>
            <person name="Chaudhuri R.R."/>
            <person name="La Ragione R."/>
            <person name="Hildebrand F."/>
            <person name="Pallen M.J."/>
        </authorList>
    </citation>
    <scope>NUCLEOTIDE SEQUENCE</scope>
    <source>
        <strain evidence="10">ChiGjej3B3-7149</strain>
    </source>
</reference>
<comment type="subcellular location">
    <subcellularLocation>
        <location evidence="4 6">Cytoplasm</location>
    </subcellularLocation>
</comment>
<protein>
    <recommendedName>
        <fullName evidence="4 5">Translation initiation factor IF-3</fullName>
    </recommendedName>
</protein>
<keyword evidence="4" id="KW-0963">Cytoplasm</keyword>
<name>A0A9D1DME1_9FIRM</name>
<dbReference type="Pfam" id="PF05198">
    <property type="entry name" value="IF3_N"/>
    <property type="match status" value="1"/>
</dbReference>
<dbReference type="GO" id="GO:0043022">
    <property type="term" value="F:ribosome binding"/>
    <property type="evidence" value="ECO:0007669"/>
    <property type="project" value="UniProtKB-ARBA"/>
</dbReference>
<comment type="subunit">
    <text evidence="4 6">Monomer.</text>
</comment>
<evidence type="ECO:0000256" key="5">
    <source>
        <dbReference type="NCBIfam" id="TIGR00168"/>
    </source>
</evidence>
<dbReference type="Gene3D" id="3.30.110.10">
    <property type="entry name" value="Translation initiation factor 3 (IF-3), C-terminal domain"/>
    <property type="match status" value="1"/>
</dbReference>
<feature type="domain" description="Translation initiation factor 3 N-terminal" evidence="9">
    <location>
        <begin position="14"/>
        <end position="83"/>
    </location>
</feature>
<comment type="similarity">
    <text evidence="1 4 6">Belongs to the IF-3 family.</text>
</comment>
<dbReference type="FunFam" id="3.10.20.80:FF:000001">
    <property type="entry name" value="Translation initiation factor IF-3"/>
    <property type="match status" value="1"/>
</dbReference>
<dbReference type="SUPFAM" id="SSF55200">
    <property type="entry name" value="Translation initiation factor IF3, C-terminal domain"/>
    <property type="match status" value="1"/>
</dbReference>
<keyword evidence="2 4" id="KW-0396">Initiation factor</keyword>
<comment type="function">
    <text evidence="4 6">IF-3 binds to the 30S ribosomal subunit and shifts the equilibrium between 70S ribosomes and their 50S and 30S subunits in favor of the free subunits, thus enhancing the availability of 30S subunits on which protein synthesis initiation begins.</text>
</comment>
<dbReference type="PANTHER" id="PTHR10938">
    <property type="entry name" value="TRANSLATION INITIATION FACTOR IF-3"/>
    <property type="match status" value="1"/>
</dbReference>
<dbReference type="GO" id="GO:0003743">
    <property type="term" value="F:translation initiation factor activity"/>
    <property type="evidence" value="ECO:0007669"/>
    <property type="project" value="UniProtKB-UniRule"/>
</dbReference>
<dbReference type="GO" id="GO:0032790">
    <property type="term" value="P:ribosome disassembly"/>
    <property type="evidence" value="ECO:0007669"/>
    <property type="project" value="TreeGrafter"/>
</dbReference>